<dbReference type="AlphaFoldDB" id="A0A1G9ZV89"/>
<keyword evidence="2" id="KW-0472">Membrane</keyword>
<evidence type="ECO:0000256" key="1">
    <source>
        <dbReference type="SAM" id="MobiDB-lite"/>
    </source>
</evidence>
<name>A0A1G9ZV89_9ACTN</name>
<accession>A0A1G9ZV89</accession>
<reference evidence="3 4" key="1">
    <citation type="submission" date="2016-10" db="EMBL/GenBank/DDBJ databases">
        <authorList>
            <person name="de Groot N.N."/>
        </authorList>
    </citation>
    <scope>NUCLEOTIDE SEQUENCE [LARGE SCALE GENOMIC DNA]</scope>
    <source>
        <strain evidence="3 4">CGMCC 4.2022</strain>
    </source>
</reference>
<evidence type="ECO:0000313" key="3">
    <source>
        <dbReference type="EMBL" id="SDN25138.1"/>
    </source>
</evidence>
<feature type="region of interest" description="Disordered" evidence="1">
    <location>
        <begin position="1"/>
        <end position="20"/>
    </location>
</feature>
<dbReference type="STRING" id="310781.SAMN05216259_103308"/>
<proteinExistence type="predicted"/>
<keyword evidence="2" id="KW-1133">Transmembrane helix</keyword>
<dbReference type="RefSeq" id="WP_245771247.1">
    <property type="nucleotide sequence ID" value="NZ_FNIE01000003.1"/>
</dbReference>
<dbReference type="Pfam" id="PF11755">
    <property type="entry name" value="DUF3311"/>
    <property type="match status" value="1"/>
</dbReference>
<gene>
    <name evidence="3" type="ORF">SAMN05216259_103308</name>
</gene>
<evidence type="ECO:0008006" key="5">
    <source>
        <dbReference type="Google" id="ProtNLM"/>
    </source>
</evidence>
<keyword evidence="4" id="KW-1185">Reference proteome</keyword>
<organism evidence="3 4">
    <name type="scientific">Actinacidiphila guanduensis</name>
    <dbReference type="NCBI Taxonomy" id="310781"/>
    <lineage>
        <taxon>Bacteria</taxon>
        <taxon>Bacillati</taxon>
        <taxon>Actinomycetota</taxon>
        <taxon>Actinomycetes</taxon>
        <taxon>Kitasatosporales</taxon>
        <taxon>Streptomycetaceae</taxon>
        <taxon>Actinacidiphila</taxon>
    </lineage>
</organism>
<feature type="transmembrane region" description="Helical" evidence="2">
    <location>
        <begin position="58"/>
        <end position="80"/>
    </location>
</feature>
<dbReference type="PANTHER" id="PTHR40034">
    <property type="entry name" value="BSL5891 PROTEIN"/>
    <property type="match status" value="1"/>
</dbReference>
<dbReference type="PANTHER" id="PTHR40034:SF1">
    <property type="entry name" value="BSL5891 PROTEIN"/>
    <property type="match status" value="1"/>
</dbReference>
<evidence type="ECO:0000313" key="4">
    <source>
        <dbReference type="Proteomes" id="UP000199341"/>
    </source>
</evidence>
<dbReference type="EMBL" id="FNIE01000003">
    <property type="protein sequence ID" value="SDN25138.1"/>
    <property type="molecule type" value="Genomic_DNA"/>
</dbReference>
<feature type="transmembrane region" description="Helical" evidence="2">
    <location>
        <begin position="26"/>
        <end position="46"/>
    </location>
</feature>
<dbReference type="Proteomes" id="UP000199341">
    <property type="component" value="Unassembled WGS sequence"/>
</dbReference>
<dbReference type="InterPro" id="IPR021741">
    <property type="entry name" value="DUF3311"/>
</dbReference>
<evidence type="ECO:0000256" key="2">
    <source>
        <dbReference type="SAM" id="Phobius"/>
    </source>
</evidence>
<sequence>MPPDQAQEQEQHQPAHRQPVVTPSRVAAGICLIAPFVALLWVGSYSRQTPTFIGIPFFYWYQLAWVPVAAALTYTAYVLVRREERLRKGGAGR</sequence>
<protein>
    <recommendedName>
        <fullName evidence="5">DUF3311 domain-containing protein</fullName>
    </recommendedName>
</protein>
<keyword evidence="2" id="KW-0812">Transmembrane</keyword>